<dbReference type="InterPro" id="IPR011009">
    <property type="entry name" value="Kinase-like_dom_sf"/>
</dbReference>
<feature type="compositionally biased region" description="Low complexity" evidence="7">
    <location>
        <begin position="659"/>
        <end position="672"/>
    </location>
</feature>
<keyword evidence="1" id="KW-0723">Serine/threonine-protein kinase</keyword>
<feature type="region of interest" description="Disordered" evidence="7">
    <location>
        <begin position="568"/>
        <end position="603"/>
    </location>
</feature>
<comment type="caution">
    <text evidence="9">The sequence shown here is derived from an EMBL/GenBank/DDBJ whole genome shotgun (WGS) entry which is preliminary data.</text>
</comment>
<dbReference type="PROSITE" id="PS50011">
    <property type="entry name" value="PROTEIN_KINASE_DOM"/>
    <property type="match status" value="1"/>
</dbReference>
<feature type="compositionally biased region" description="Basic and acidic residues" evidence="7">
    <location>
        <begin position="481"/>
        <end position="490"/>
    </location>
</feature>
<evidence type="ECO:0000256" key="4">
    <source>
        <dbReference type="ARBA" id="ARBA00022777"/>
    </source>
</evidence>
<evidence type="ECO:0000259" key="8">
    <source>
        <dbReference type="PROSITE" id="PS50011"/>
    </source>
</evidence>
<feature type="compositionally biased region" description="Basic residues" evidence="7">
    <location>
        <begin position="694"/>
        <end position="710"/>
    </location>
</feature>
<evidence type="ECO:0000313" key="10">
    <source>
        <dbReference type="Proteomes" id="UP001648503"/>
    </source>
</evidence>
<feature type="region of interest" description="Disordered" evidence="7">
    <location>
        <begin position="455"/>
        <end position="525"/>
    </location>
</feature>
<evidence type="ECO:0000256" key="7">
    <source>
        <dbReference type="SAM" id="MobiDB-lite"/>
    </source>
</evidence>
<feature type="region of interest" description="Disordered" evidence="7">
    <location>
        <begin position="653"/>
        <end position="717"/>
    </location>
</feature>
<keyword evidence="10" id="KW-1185">Reference proteome</keyword>
<dbReference type="PANTHER" id="PTHR11584:SF369">
    <property type="entry name" value="MITOGEN-ACTIVATED PROTEIN KINASE KINASE KINASE 19-RELATED"/>
    <property type="match status" value="1"/>
</dbReference>
<keyword evidence="5 6" id="KW-0067">ATP-binding</keyword>
<feature type="region of interest" description="Disordered" evidence="7">
    <location>
        <begin position="93"/>
        <end position="124"/>
    </location>
</feature>
<dbReference type="EMBL" id="JAFCIX010000361">
    <property type="protein sequence ID" value="KAH6593113.1"/>
    <property type="molecule type" value="Genomic_DNA"/>
</dbReference>
<evidence type="ECO:0000256" key="5">
    <source>
        <dbReference type="ARBA" id="ARBA00022840"/>
    </source>
</evidence>
<dbReference type="CDD" id="cd06606">
    <property type="entry name" value="STKc_MAPKKK"/>
    <property type="match status" value="1"/>
</dbReference>
<feature type="compositionally biased region" description="Polar residues" evidence="7">
    <location>
        <begin position="289"/>
        <end position="301"/>
    </location>
</feature>
<feature type="domain" description="Protein kinase" evidence="8">
    <location>
        <begin position="835"/>
        <end position="1120"/>
    </location>
</feature>
<dbReference type="InterPro" id="IPR008271">
    <property type="entry name" value="Ser/Thr_kinase_AS"/>
</dbReference>
<dbReference type="InterPro" id="IPR000719">
    <property type="entry name" value="Prot_kinase_dom"/>
</dbReference>
<dbReference type="SUPFAM" id="SSF56112">
    <property type="entry name" value="Protein kinase-like (PK-like)"/>
    <property type="match status" value="1"/>
</dbReference>
<protein>
    <recommendedName>
        <fullName evidence="8">Protein kinase domain-containing protein</fullName>
    </recommendedName>
</protein>
<gene>
    <name evidence="9" type="ORF">BASA50_007633</name>
</gene>
<dbReference type="PROSITE" id="PS00108">
    <property type="entry name" value="PROTEIN_KINASE_ST"/>
    <property type="match status" value="1"/>
</dbReference>
<evidence type="ECO:0000256" key="6">
    <source>
        <dbReference type="PROSITE-ProRule" id="PRU10141"/>
    </source>
</evidence>
<feature type="compositionally biased region" description="Polar residues" evidence="7">
    <location>
        <begin position="7"/>
        <end position="26"/>
    </location>
</feature>
<dbReference type="PROSITE" id="PS00107">
    <property type="entry name" value="PROTEIN_KINASE_ATP"/>
    <property type="match status" value="1"/>
</dbReference>
<accession>A0ABQ8F7U0</accession>
<dbReference type="InterPro" id="IPR017441">
    <property type="entry name" value="Protein_kinase_ATP_BS"/>
</dbReference>
<dbReference type="Proteomes" id="UP001648503">
    <property type="component" value="Unassembled WGS sequence"/>
</dbReference>
<keyword evidence="4" id="KW-0418">Kinase</keyword>
<evidence type="ECO:0000313" key="9">
    <source>
        <dbReference type="EMBL" id="KAH6593113.1"/>
    </source>
</evidence>
<dbReference type="PANTHER" id="PTHR11584">
    <property type="entry name" value="SERINE/THREONINE PROTEIN KINASE"/>
    <property type="match status" value="1"/>
</dbReference>
<feature type="region of interest" description="Disordered" evidence="7">
    <location>
        <begin position="276"/>
        <end position="304"/>
    </location>
</feature>
<keyword evidence="3 6" id="KW-0547">Nucleotide-binding</keyword>
<reference evidence="9 10" key="1">
    <citation type="submission" date="2021-02" db="EMBL/GenBank/DDBJ databases">
        <title>Variation within the Batrachochytrium salamandrivorans European outbreak.</title>
        <authorList>
            <person name="Kelly M."/>
            <person name="Pasmans F."/>
            <person name="Shea T.P."/>
            <person name="Munoz J.F."/>
            <person name="Carranza S."/>
            <person name="Cuomo C.A."/>
            <person name="Martel A."/>
        </authorList>
    </citation>
    <scope>NUCLEOTIDE SEQUENCE [LARGE SCALE GENOMIC DNA]</scope>
    <source>
        <strain evidence="9 10">AMFP18/2</strain>
    </source>
</reference>
<keyword evidence="2" id="KW-0808">Transferase</keyword>
<evidence type="ECO:0000256" key="1">
    <source>
        <dbReference type="ARBA" id="ARBA00022527"/>
    </source>
</evidence>
<name>A0ABQ8F7U0_9FUNG</name>
<feature type="compositionally biased region" description="Low complexity" evidence="7">
    <location>
        <begin position="99"/>
        <end position="117"/>
    </location>
</feature>
<dbReference type="Pfam" id="PF00069">
    <property type="entry name" value="Pkinase"/>
    <property type="match status" value="1"/>
</dbReference>
<evidence type="ECO:0000256" key="2">
    <source>
        <dbReference type="ARBA" id="ARBA00022679"/>
    </source>
</evidence>
<dbReference type="SMART" id="SM00220">
    <property type="entry name" value="S_TKc"/>
    <property type="match status" value="1"/>
</dbReference>
<feature type="binding site" evidence="6">
    <location>
        <position position="864"/>
    </location>
    <ligand>
        <name>ATP</name>
        <dbReference type="ChEBI" id="CHEBI:30616"/>
    </ligand>
</feature>
<feature type="region of interest" description="Disordered" evidence="7">
    <location>
        <begin position="1149"/>
        <end position="1179"/>
    </location>
</feature>
<evidence type="ECO:0000256" key="3">
    <source>
        <dbReference type="ARBA" id="ARBA00022741"/>
    </source>
</evidence>
<feature type="region of interest" description="Disordered" evidence="7">
    <location>
        <begin position="1"/>
        <end position="26"/>
    </location>
</feature>
<dbReference type="Gene3D" id="1.10.510.10">
    <property type="entry name" value="Transferase(Phosphotransferase) domain 1"/>
    <property type="match status" value="1"/>
</dbReference>
<feature type="compositionally biased region" description="Acidic residues" evidence="7">
    <location>
        <begin position="1152"/>
        <end position="1179"/>
    </location>
</feature>
<feature type="region of interest" description="Disordered" evidence="7">
    <location>
        <begin position="192"/>
        <end position="213"/>
    </location>
</feature>
<sequence>MRIFAKESSNPQIAMSSQNERPSTTANMANKLSNDALPIYRGQELGHRVIEIHSHLPEHSQSPLPSRPKGSWKRIFSASSHVSVVPSDWKIDTSEDQNSETLSRSSITSSNYNISNTDGPRGPRFGAKLSGLTSKIAQLVTRKGRELRPRTISQSADALYSSEYDAPNDGDESGAASSFFGSPSLRHVLKAMQRDDSSNSAAEGSGVSVNAPRDTILTEPQAQETISSTDQARLVGNPMINVSDTIVTDSNMPLPIQEMATIAILQPTIAPGMEVGGPQSGHRVKKRPTSVQHNRSVPSSTNEERVLTALTGGSPDIPVYKEATLMEYPVSLIADGIDHDRPKHRAVHGGRNRLLRRSTEVLAKNNALDDPDDPVASLERKEGSVKNKTGVNYKRGSGSKMFSNIRSKSIISINFEEQFGRPSPGDIANNIERFFPGISDIRVDLVDTDEEKVDEMDAPIEQSTNSPKESEHHSLSNTDRACVRDTDRPTRTGTRLRQTSPIRKLAPTVEDEDGTSPVSSRPIGRACTLHGNQRVSCDTQTKLPVPSYIRDTLSSPAKSWHEMDLSINKENPSKPARARPTSMLLSSKGGSHAKIEGLSPQHIGPTLTLKDIVQTAITANQTRRGSLAPSVLMKPPISAMSDISMPIPLVNSKTNEVTHSSPAHSSSVSSPANRSAEALEQHSSTRLMSPHNPHASRAKSKGFRQGKHQLSKLDTSSTHVVSIKSSGVKLSASLGHSQNAYQKTPILSSHMEDLRWDAIIPEPTQPLSGKDEVKNDNDFDENATVQHAASRRTTHRGGLKANRRSTILSLPSECPGGAEMHISAINPETNEKLVWVRGELIGQGAFACVYLGVIIETGQCIAVKQVENSILAGDGSNTSGLARKNTAQRSRPAFGRKKSMFSPIIALRHELELLKGLVHPHVIQYLGFEQTLEYSNVFLEYVAGRSISSVLSKTGPFSEELILTISSQTLDGLDYLHGQGIIHRDIKAANLLVDIVACIVKISDFGISMKHVKGPYKRVSDLTVHGTVSWMSPETVRAKGYCAKVDIWSFGCTLIEMTTGLKPWSELTMDLQIFSQLARSKSPPIAANLSIELREFIDGCFIINPELRPTARELLSNPLITSINPYGFDLQSYYTTASEEWRLHRQPSLLTESDDDYESTDNGDIDCTDNDGDDEFQSD</sequence>
<proteinExistence type="predicted"/>
<organism evidence="9 10">
    <name type="scientific">Batrachochytrium salamandrivorans</name>
    <dbReference type="NCBI Taxonomy" id="1357716"/>
    <lineage>
        <taxon>Eukaryota</taxon>
        <taxon>Fungi</taxon>
        <taxon>Fungi incertae sedis</taxon>
        <taxon>Chytridiomycota</taxon>
        <taxon>Chytridiomycota incertae sedis</taxon>
        <taxon>Chytridiomycetes</taxon>
        <taxon>Rhizophydiales</taxon>
        <taxon>Rhizophydiales incertae sedis</taxon>
        <taxon>Batrachochytrium</taxon>
    </lineage>
</organism>